<protein>
    <submittedName>
        <fullName evidence="1">Single-stranded DNA-binding protein</fullName>
    </submittedName>
</protein>
<keyword evidence="1" id="KW-0238">DNA-binding</keyword>
<proteinExistence type="predicted"/>
<reference evidence="1" key="1">
    <citation type="submission" date="2023-06" db="EMBL/GenBank/DDBJ databases">
        <title>Genomic of Agaribacillus aureum.</title>
        <authorList>
            <person name="Wang G."/>
        </authorList>
    </citation>
    <scope>NUCLEOTIDE SEQUENCE</scope>
    <source>
        <strain evidence="1">BMA12</strain>
    </source>
</reference>
<keyword evidence="2" id="KW-1185">Reference proteome</keyword>
<dbReference type="Proteomes" id="UP001172083">
    <property type="component" value="Unassembled WGS sequence"/>
</dbReference>
<accession>A0ABT8KZ80</accession>
<dbReference type="RefSeq" id="WP_346756091.1">
    <property type="nucleotide sequence ID" value="NZ_JAUJEB010000001.1"/>
</dbReference>
<organism evidence="1 2">
    <name type="scientific">Agaribacillus aureus</name>
    <dbReference type="NCBI Taxonomy" id="3051825"/>
    <lineage>
        <taxon>Bacteria</taxon>
        <taxon>Pseudomonadati</taxon>
        <taxon>Bacteroidota</taxon>
        <taxon>Cytophagia</taxon>
        <taxon>Cytophagales</taxon>
        <taxon>Splendidivirgaceae</taxon>
        <taxon>Agaribacillus</taxon>
    </lineage>
</organism>
<evidence type="ECO:0000313" key="1">
    <source>
        <dbReference type="EMBL" id="MDN5210750.1"/>
    </source>
</evidence>
<comment type="caution">
    <text evidence="1">The sequence shown here is derived from an EMBL/GenBank/DDBJ whole genome shotgun (WGS) entry which is preliminary data.</text>
</comment>
<evidence type="ECO:0000313" key="2">
    <source>
        <dbReference type="Proteomes" id="UP001172083"/>
    </source>
</evidence>
<sequence length="83" mass="9324">MEAKVFASGNLESNAAIVYFKNGNAIIQFSIATSNYYHNQHGEVIQQPTGHDCLLDATDKSYEAIIISVRFFSKWSKVKPLQQ</sequence>
<gene>
    <name evidence="1" type="ORF">QQ020_01785</name>
</gene>
<name>A0ABT8KZ80_9BACT</name>
<dbReference type="Gene3D" id="2.40.50.140">
    <property type="entry name" value="Nucleic acid-binding proteins"/>
    <property type="match status" value="1"/>
</dbReference>
<dbReference type="SUPFAM" id="SSF50249">
    <property type="entry name" value="Nucleic acid-binding proteins"/>
    <property type="match status" value="1"/>
</dbReference>
<dbReference type="EMBL" id="JAUJEB010000001">
    <property type="protein sequence ID" value="MDN5210750.1"/>
    <property type="molecule type" value="Genomic_DNA"/>
</dbReference>
<dbReference type="GO" id="GO:0003677">
    <property type="term" value="F:DNA binding"/>
    <property type="evidence" value="ECO:0007669"/>
    <property type="project" value="UniProtKB-KW"/>
</dbReference>
<dbReference type="InterPro" id="IPR012340">
    <property type="entry name" value="NA-bd_OB-fold"/>
</dbReference>